<dbReference type="SUPFAM" id="SSF141868">
    <property type="entry name" value="EAL domain-like"/>
    <property type="match status" value="1"/>
</dbReference>
<reference evidence="2 3" key="1">
    <citation type="submission" date="2020-03" db="EMBL/GenBank/DDBJ databases">
        <title>Roseomonas stagni sp. nov., isolated from pond water in Japan.</title>
        <authorList>
            <person name="Furuhata K."/>
            <person name="Miyamoto H."/>
            <person name="Goto K."/>
        </authorList>
    </citation>
    <scope>NUCLEOTIDE SEQUENCE [LARGE SCALE GENOMIC DNA]</scope>
    <source>
        <strain evidence="2 3">PeD5</strain>
    </source>
</reference>
<dbReference type="PANTHER" id="PTHR33121:SF15">
    <property type="entry name" value="BLUE LIGHT- AND TEMPERATURE-REGULATED ANTIREPRESSOR BLUF"/>
    <property type="match status" value="1"/>
</dbReference>
<dbReference type="SMART" id="SM00052">
    <property type="entry name" value="EAL"/>
    <property type="match status" value="1"/>
</dbReference>
<gene>
    <name evidence="2" type="ORF">G3576_22135</name>
</gene>
<accession>A0A6M1LQP7</accession>
<dbReference type="AlphaFoldDB" id="A0A6M1LQP7"/>
<dbReference type="GO" id="GO:0071111">
    <property type="term" value="F:cyclic-guanylate-specific phosphodiesterase activity"/>
    <property type="evidence" value="ECO:0007669"/>
    <property type="project" value="InterPro"/>
</dbReference>
<dbReference type="Gene3D" id="3.20.20.450">
    <property type="entry name" value="EAL domain"/>
    <property type="match status" value="1"/>
</dbReference>
<dbReference type="CDD" id="cd01948">
    <property type="entry name" value="EAL"/>
    <property type="match status" value="1"/>
</dbReference>
<dbReference type="InterPro" id="IPR001633">
    <property type="entry name" value="EAL_dom"/>
</dbReference>
<dbReference type="Pfam" id="PF00563">
    <property type="entry name" value="EAL"/>
    <property type="match status" value="1"/>
</dbReference>
<evidence type="ECO:0000313" key="3">
    <source>
        <dbReference type="Proteomes" id="UP000475385"/>
    </source>
</evidence>
<sequence>MPSLFAFTMAFQPVVDVQENRIDAHEALVRGPNGEGAGSILAQVTPETLYAFDQACRVKAIEMAARLGLDTQLNINLLPNAVYEPRACIRLTLDAARRHGFPLDRLTFELTEGEQLAEVGHVRNIIREYRRHGFKIALDDFSTGYSGLARLADLRPDIIKIDRALVQDCDQDRVRLAIIASLVALGAELGIKVVAEGIERREEAEALRGTGLRFMQGYFFSRPVFEGLAHPQDALASLETLRPLSAPPGLAWARPEAVPGWSRTA</sequence>
<name>A0A6M1LQP7_9PROT</name>
<evidence type="ECO:0000313" key="2">
    <source>
        <dbReference type="EMBL" id="NGM22728.1"/>
    </source>
</evidence>
<protein>
    <submittedName>
        <fullName evidence="2">EAL domain-containing protein</fullName>
    </submittedName>
</protein>
<dbReference type="PANTHER" id="PTHR33121">
    <property type="entry name" value="CYCLIC DI-GMP PHOSPHODIESTERASE PDEF"/>
    <property type="match status" value="1"/>
</dbReference>
<feature type="domain" description="EAL" evidence="1">
    <location>
        <begin position="1"/>
        <end position="237"/>
    </location>
</feature>
<dbReference type="EMBL" id="JAAIKB010000010">
    <property type="protein sequence ID" value="NGM22728.1"/>
    <property type="molecule type" value="Genomic_DNA"/>
</dbReference>
<dbReference type="Proteomes" id="UP000475385">
    <property type="component" value="Unassembled WGS sequence"/>
</dbReference>
<organism evidence="2 3">
    <name type="scientific">Falsiroseomonas algicola</name>
    <dbReference type="NCBI Taxonomy" id="2716930"/>
    <lineage>
        <taxon>Bacteria</taxon>
        <taxon>Pseudomonadati</taxon>
        <taxon>Pseudomonadota</taxon>
        <taxon>Alphaproteobacteria</taxon>
        <taxon>Acetobacterales</taxon>
        <taxon>Roseomonadaceae</taxon>
        <taxon>Falsiroseomonas</taxon>
    </lineage>
</organism>
<proteinExistence type="predicted"/>
<dbReference type="InterPro" id="IPR050706">
    <property type="entry name" value="Cyclic-di-GMP_PDE-like"/>
</dbReference>
<keyword evidence="3" id="KW-1185">Reference proteome</keyword>
<dbReference type="InterPro" id="IPR035919">
    <property type="entry name" value="EAL_sf"/>
</dbReference>
<evidence type="ECO:0000259" key="1">
    <source>
        <dbReference type="PROSITE" id="PS50883"/>
    </source>
</evidence>
<comment type="caution">
    <text evidence="2">The sequence shown here is derived from an EMBL/GenBank/DDBJ whole genome shotgun (WGS) entry which is preliminary data.</text>
</comment>
<dbReference type="PROSITE" id="PS50883">
    <property type="entry name" value="EAL"/>
    <property type="match status" value="1"/>
</dbReference>